<gene>
    <name evidence="1" type="ordered locus">Cphamn1_0703</name>
</gene>
<dbReference type="EMBL" id="CP001101">
    <property type="protein sequence ID" value="ACE03661.1"/>
    <property type="molecule type" value="Genomic_DNA"/>
</dbReference>
<name>B3END1_CHLPB</name>
<dbReference type="STRING" id="331678.Cphamn1_0703"/>
<dbReference type="AlphaFoldDB" id="B3END1"/>
<accession>B3END1</accession>
<proteinExistence type="predicted"/>
<dbReference type="KEGG" id="cpb:Cphamn1_0703"/>
<evidence type="ECO:0000313" key="1">
    <source>
        <dbReference type="EMBL" id="ACE03661.1"/>
    </source>
</evidence>
<dbReference type="eggNOG" id="ENOG50348SZ">
    <property type="taxonomic scope" value="Bacteria"/>
</dbReference>
<sequence length="151" mass="17294">MSHNIGSHVMGKFNDRNHLVNNDLGHYRMIRGDLDGIERLEKIDKERLRIAYFNDYLKKRMDFLADVATTNSYIEYTVSFENDIIDAFAKNKILMDRITGVTKNAFVYEICGEGLKNVHVTVPSGVLGCHAFYIILENIIRNIAKHGQIST</sequence>
<dbReference type="HOGENOM" id="CLU_1728092_0_0_10"/>
<dbReference type="OrthoDB" id="1494272at2"/>
<organism evidence="1">
    <name type="scientific">Chlorobium phaeobacteroides (strain BS1)</name>
    <dbReference type="NCBI Taxonomy" id="331678"/>
    <lineage>
        <taxon>Bacteria</taxon>
        <taxon>Pseudomonadati</taxon>
        <taxon>Chlorobiota</taxon>
        <taxon>Chlorobiia</taxon>
        <taxon>Chlorobiales</taxon>
        <taxon>Chlorobiaceae</taxon>
        <taxon>Chlorobium/Pelodictyon group</taxon>
        <taxon>Chlorobium</taxon>
    </lineage>
</organism>
<reference evidence="1" key="1">
    <citation type="submission" date="2008-06" db="EMBL/GenBank/DDBJ databases">
        <title>Complete sequence of Chlorobium phaeobacteroides BS1.</title>
        <authorList>
            <consortium name="US DOE Joint Genome Institute"/>
            <person name="Lucas S."/>
            <person name="Copeland A."/>
            <person name="Lapidus A."/>
            <person name="Glavina del Rio T."/>
            <person name="Dalin E."/>
            <person name="Tice H."/>
            <person name="Bruce D."/>
            <person name="Goodwin L."/>
            <person name="Pitluck S."/>
            <person name="Schmutz J."/>
            <person name="Larimer F."/>
            <person name="Land M."/>
            <person name="Hauser L."/>
            <person name="Kyrpides N."/>
            <person name="Ovchinnikova G."/>
            <person name="Li T."/>
            <person name="Liu Z."/>
            <person name="Zhao F."/>
            <person name="Overmann J."/>
            <person name="Bryant D.A."/>
            <person name="Richardson P."/>
        </authorList>
    </citation>
    <scope>NUCLEOTIDE SEQUENCE [LARGE SCALE GENOMIC DNA]</scope>
    <source>
        <strain evidence="1">BS1</strain>
    </source>
</reference>
<protein>
    <submittedName>
        <fullName evidence="1">Uncharacterized protein</fullName>
    </submittedName>
</protein>